<dbReference type="InterPro" id="IPR050210">
    <property type="entry name" value="tRNA_Adenine-N(6)_MTase"/>
</dbReference>
<reference evidence="2" key="2">
    <citation type="submission" date="2021-04" db="EMBL/GenBank/DDBJ databases">
        <authorList>
            <person name="Gilroy R."/>
        </authorList>
    </citation>
    <scope>NUCLEOTIDE SEQUENCE</scope>
    <source>
        <strain evidence="2">B5_2728</strain>
    </source>
</reference>
<name>A0A948WR64_9FIRM</name>
<gene>
    <name evidence="2" type="ORF">H9882_04980</name>
</gene>
<dbReference type="InterPro" id="IPR007848">
    <property type="entry name" value="Small_mtfrase_dom"/>
</dbReference>
<dbReference type="InterPro" id="IPR002052">
    <property type="entry name" value="DNA_methylase_N6_adenine_CS"/>
</dbReference>
<dbReference type="AlphaFoldDB" id="A0A948WR64"/>
<dbReference type="Pfam" id="PF05175">
    <property type="entry name" value="MTS"/>
    <property type="match status" value="1"/>
</dbReference>
<dbReference type="GO" id="GO:0008757">
    <property type="term" value="F:S-adenosylmethionine-dependent methyltransferase activity"/>
    <property type="evidence" value="ECO:0007669"/>
    <property type="project" value="UniProtKB-ARBA"/>
</dbReference>
<proteinExistence type="predicted"/>
<dbReference type="GO" id="GO:0003676">
    <property type="term" value="F:nucleic acid binding"/>
    <property type="evidence" value="ECO:0007669"/>
    <property type="project" value="InterPro"/>
</dbReference>
<keyword evidence="2" id="KW-0808">Transferase</keyword>
<reference evidence="2" key="1">
    <citation type="journal article" date="2021" name="PeerJ">
        <title>Extensive microbial diversity within the chicken gut microbiome revealed by metagenomics and culture.</title>
        <authorList>
            <person name="Gilroy R."/>
            <person name="Ravi A."/>
            <person name="Getino M."/>
            <person name="Pursley I."/>
            <person name="Horton D.L."/>
            <person name="Alikhan N.F."/>
            <person name="Baker D."/>
            <person name="Gharbi K."/>
            <person name="Hall N."/>
            <person name="Watson M."/>
            <person name="Adriaenssens E.M."/>
            <person name="Foster-Nyarko E."/>
            <person name="Jarju S."/>
            <person name="Secka A."/>
            <person name="Antonio M."/>
            <person name="Oren A."/>
            <person name="Chaudhuri R.R."/>
            <person name="La Ragione R."/>
            <person name="Hildebrand F."/>
            <person name="Pallen M.J."/>
        </authorList>
    </citation>
    <scope>NUCLEOTIDE SEQUENCE</scope>
    <source>
        <strain evidence="2">B5_2728</strain>
    </source>
</reference>
<dbReference type="PROSITE" id="PS00092">
    <property type="entry name" value="N6_MTASE"/>
    <property type="match status" value="1"/>
</dbReference>
<evidence type="ECO:0000313" key="2">
    <source>
        <dbReference type="EMBL" id="MBU3806229.1"/>
    </source>
</evidence>
<dbReference type="Proteomes" id="UP000713596">
    <property type="component" value="Unassembled WGS sequence"/>
</dbReference>
<feature type="domain" description="Methyltransferase small" evidence="1">
    <location>
        <begin position="27"/>
        <end position="127"/>
    </location>
</feature>
<evidence type="ECO:0000259" key="1">
    <source>
        <dbReference type="Pfam" id="PF05175"/>
    </source>
</evidence>
<dbReference type="PANTHER" id="PTHR47739:SF1">
    <property type="entry name" value="TRNA1(VAL) (ADENINE(37)-N6)-METHYLTRANSFERASE"/>
    <property type="match status" value="1"/>
</dbReference>
<evidence type="ECO:0000313" key="3">
    <source>
        <dbReference type="Proteomes" id="UP000713596"/>
    </source>
</evidence>
<dbReference type="SUPFAM" id="SSF53335">
    <property type="entry name" value="S-adenosyl-L-methionine-dependent methyltransferases"/>
    <property type="match status" value="1"/>
</dbReference>
<dbReference type="GO" id="GO:0008170">
    <property type="term" value="F:N-methyltransferase activity"/>
    <property type="evidence" value="ECO:0007669"/>
    <property type="project" value="UniProtKB-ARBA"/>
</dbReference>
<dbReference type="GO" id="GO:0032259">
    <property type="term" value="P:methylation"/>
    <property type="evidence" value="ECO:0007669"/>
    <property type="project" value="UniProtKB-KW"/>
</dbReference>
<keyword evidence="2" id="KW-0489">Methyltransferase</keyword>
<dbReference type="CDD" id="cd02440">
    <property type="entry name" value="AdoMet_MTases"/>
    <property type="match status" value="1"/>
</dbReference>
<dbReference type="PANTHER" id="PTHR47739">
    <property type="entry name" value="TRNA1(VAL) (ADENINE(37)-N6)-METHYLTRANSFERASE"/>
    <property type="match status" value="1"/>
</dbReference>
<dbReference type="Gene3D" id="3.40.50.150">
    <property type="entry name" value="Vaccinia Virus protein VP39"/>
    <property type="match status" value="1"/>
</dbReference>
<dbReference type="InterPro" id="IPR029063">
    <property type="entry name" value="SAM-dependent_MTases_sf"/>
</dbReference>
<accession>A0A948WR64</accession>
<dbReference type="EMBL" id="JAHLFP010000037">
    <property type="protein sequence ID" value="MBU3806229.1"/>
    <property type="molecule type" value="Genomic_DNA"/>
</dbReference>
<comment type="caution">
    <text evidence="2">The sequence shown here is derived from an EMBL/GenBank/DDBJ whole genome shotgun (WGS) entry which is preliminary data.</text>
</comment>
<protein>
    <submittedName>
        <fullName evidence="2">Methyltransferase</fullName>
    </submittedName>
</protein>
<organism evidence="2 3">
    <name type="scientific">Candidatus Allofournierella pullistercoris</name>
    <dbReference type="NCBI Taxonomy" id="2838597"/>
    <lineage>
        <taxon>Bacteria</taxon>
        <taxon>Bacillati</taxon>
        <taxon>Bacillota</taxon>
        <taxon>Clostridia</taxon>
        <taxon>Eubacteriales</taxon>
        <taxon>Oscillospiraceae</taxon>
        <taxon>Allofournierella</taxon>
    </lineage>
</organism>
<sequence length="234" mass="26040">MEYSIETLHRGTKVCINKEHRFGTDAMLLSGFCRPRRDEMAVDLCSGCGIVSLRWHDLGHRGECKAVELDPAASGLLQQAIDLQPEAKHILVHSGDLNKLPYEGKYHVVAANPPYFTGGFISPKAARATARHEGGCTLEQVAAAAFRCLRDGGRFAICNRPERLAETCRILSQAGLEPKRLVFAKQTPAHAPWLFVLEAQKNRKPGLRFEPDIFMEDETGRPSQQLKAIYRDGM</sequence>